<evidence type="ECO:0000313" key="2">
    <source>
        <dbReference type="Proteomes" id="UP000027442"/>
    </source>
</evidence>
<sequence length="81" mass="9268">MALARHFRTKGKGMERNDELSACKEQLLGPASTPTLVQRYAFSLCFLQFTYLLTEGEGRISYDTKIDWNKGEKVWGVHKQA</sequence>
<dbReference type="PATRIC" id="fig|1122985.7.peg.2704"/>
<dbReference type="HOGENOM" id="CLU_2570987_0_0_10"/>
<name>A0A069QF65_HOYLO</name>
<accession>A0A069QF65</accession>
<keyword evidence="2" id="KW-1185">Reference proteome</keyword>
<dbReference type="EMBL" id="JNGW01000114">
    <property type="protein sequence ID" value="KDR51317.1"/>
    <property type="molecule type" value="Genomic_DNA"/>
</dbReference>
<gene>
    <name evidence="1" type="ORF">HMPREF1991_02611</name>
</gene>
<organism evidence="1 2">
    <name type="scientific">Hoylesella loescheii DSM 19665 = JCM 12249 = ATCC 15930</name>
    <dbReference type="NCBI Taxonomy" id="1122985"/>
    <lineage>
        <taxon>Bacteria</taxon>
        <taxon>Pseudomonadati</taxon>
        <taxon>Bacteroidota</taxon>
        <taxon>Bacteroidia</taxon>
        <taxon>Bacteroidales</taxon>
        <taxon>Prevotellaceae</taxon>
        <taxon>Hoylesella</taxon>
    </lineage>
</organism>
<proteinExistence type="predicted"/>
<protein>
    <submittedName>
        <fullName evidence="1">Uncharacterized protein</fullName>
    </submittedName>
</protein>
<dbReference type="AlphaFoldDB" id="A0A069QF65"/>
<comment type="caution">
    <text evidence="1">The sequence shown here is derived from an EMBL/GenBank/DDBJ whole genome shotgun (WGS) entry which is preliminary data.</text>
</comment>
<reference evidence="1 2" key="1">
    <citation type="submission" date="2013-08" db="EMBL/GenBank/DDBJ databases">
        <authorList>
            <person name="Weinstock G."/>
            <person name="Sodergren E."/>
            <person name="Wylie T."/>
            <person name="Fulton L."/>
            <person name="Fulton R."/>
            <person name="Fronick C."/>
            <person name="O'Laughlin M."/>
            <person name="Godfrey J."/>
            <person name="Miner T."/>
            <person name="Herter B."/>
            <person name="Appelbaum E."/>
            <person name="Cordes M."/>
            <person name="Lek S."/>
            <person name="Wollam A."/>
            <person name="Pepin K.H."/>
            <person name="Palsikar V.B."/>
            <person name="Mitreva M."/>
            <person name="Wilson R.K."/>
        </authorList>
    </citation>
    <scope>NUCLEOTIDE SEQUENCE [LARGE SCALE GENOMIC DNA]</scope>
    <source>
        <strain evidence="1 2">ATCC 15930</strain>
    </source>
</reference>
<evidence type="ECO:0000313" key="1">
    <source>
        <dbReference type="EMBL" id="KDR51317.1"/>
    </source>
</evidence>
<dbReference type="Proteomes" id="UP000027442">
    <property type="component" value="Unassembled WGS sequence"/>
</dbReference>